<dbReference type="GO" id="GO:0008168">
    <property type="term" value="F:methyltransferase activity"/>
    <property type="evidence" value="ECO:0007669"/>
    <property type="project" value="UniProtKB-KW"/>
</dbReference>
<evidence type="ECO:0000256" key="6">
    <source>
        <dbReference type="ARBA" id="ARBA00022994"/>
    </source>
</evidence>
<dbReference type="AlphaFoldDB" id="I3IK55"/>
<evidence type="ECO:0000256" key="4">
    <source>
        <dbReference type="ARBA" id="ARBA00022723"/>
    </source>
</evidence>
<evidence type="ECO:0000313" key="8">
    <source>
        <dbReference type="EMBL" id="GAB62100.1"/>
    </source>
</evidence>
<sequence>MIEKERLLKVLQGKHADRTPVICPGGMMTMASREVMVKTGCRWPAIHRDAKKMAELSIAMHNETGMENLGIPFCMTVEAEALGGEVEDGDEITEPSMVHYPLKSVKQWRDLKEIDPYKDGRLPTILECTAIVSQKIPDVPVIGNLVGPFSLATSLIDAMILFKALRQEPEDVHGLLSFLIKNSIKYGEALIKNGADLIVISDPSATGEILGPKLFKEFAIPYLNRMINHIHMFEKPVIVHICGDISAIYGPLNELGAECISVDSAVNIKEARAMIPGKKLMGNVSTILLQNGPINTIQKISKNLLDFGIDILAPACGLSAKTPVRHIKAMTEMVASNSYKNNC</sequence>
<keyword evidence="4" id="KW-0479">Metal-binding</keyword>
<organism evidence="8 9">
    <name type="scientific">Candidatus Jettenia caeni</name>
    <dbReference type="NCBI Taxonomy" id="247490"/>
    <lineage>
        <taxon>Bacteria</taxon>
        <taxon>Pseudomonadati</taxon>
        <taxon>Planctomycetota</taxon>
        <taxon>Candidatus Brocadiia</taxon>
        <taxon>Candidatus Brocadiales</taxon>
        <taxon>Candidatus Brocadiaceae</taxon>
        <taxon>Candidatus Jettenia</taxon>
    </lineage>
</organism>
<dbReference type="GO" id="GO:0004853">
    <property type="term" value="F:uroporphyrinogen decarboxylase activity"/>
    <property type="evidence" value="ECO:0007669"/>
    <property type="project" value="InterPro"/>
</dbReference>
<dbReference type="GO" id="GO:0015948">
    <property type="term" value="P:methanogenesis"/>
    <property type="evidence" value="ECO:0007669"/>
    <property type="project" value="UniProtKB-KW"/>
</dbReference>
<dbReference type="SUPFAM" id="SSF51726">
    <property type="entry name" value="UROD/MetE-like"/>
    <property type="match status" value="1"/>
</dbReference>
<dbReference type="Pfam" id="PF01208">
    <property type="entry name" value="URO-D"/>
    <property type="match status" value="1"/>
</dbReference>
<gene>
    <name evidence="8" type="ORF">KSU1_C0504</name>
</gene>
<dbReference type="PANTHER" id="PTHR47099:SF1">
    <property type="entry name" value="METHYLCOBAMIDE:COM METHYLTRANSFERASE MTBA"/>
    <property type="match status" value="1"/>
</dbReference>
<dbReference type="GO" id="GO:0032259">
    <property type="term" value="P:methylation"/>
    <property type="evidence" value="ECO:0007669"/>
    <property type="project" value="UniProtKB-KW"/>
</dbReference>
<dbReference type="eggNOG" id="COG0407">
    <property type="taxonomic scope" value="Bacteria"/>
</dbReference>
<comment type="caution">
    <text evidence="8">The sequence shown here is derived from an EMBL/GenBank/DDBJ whole genome shotgun (WGS) entry which is preliminary data.</text>
</comment>
<name>I3IK55_9BACT</name>
<evidence type="ECO:0000256" key="5">
    <source>
        <dbReference type="ARBA" id="ARBA00022833"/>
    </source>
</evidence>
<dbReference type="GO" id="GO:0006730">
    <property type="term" value="P:one-carbon metabolic process"/>
    <property type="evidence" value="ECO:0007669"/>
    <property type="project" value="InterPro"/>
</dbReference>
<dbReference type="OrthoDB" id="9806656at2"/>
<keyword evidence="3 8" id="KW-0808">Transferase</keyword>
<dbReference type="GO" id="GO:0046872">
    <property type="term" value="F:metal ion binding"/>
    <property type="evidence" value="ECO:0007669"/>
    <property type="project" value="UniProtKB-KW"/>
</dbReference>
<evidence type="ECO:0000256" key="3">
    <source>
        <dbReference type="ARBA" id="ARBA00022679"/>
    </source>
</evidence>
<dbReference type="InterPro" id="IPR038071">
    <property type="entry name" value="UROD/MetE-like_sf"/>
</dbReference>
<comment type="cofactor">
    <cofactor evidence="1">
        <name>Zn(2+)</name>
        <dbReference type="ChEBI" id="CHEBI:29105"/>
    </cofactor>
</comment>
<keyword evidence="9" id="KW-1185">Reference proteome</keyword>
<proteinExistence type="predicted"/>
<dbReference type="InterPro" id="IPR052024">
    <property type="entry name" value="Methanogen_methyltrans"/>
</dbReference>
<evidence type="ECO:0000256" key="2">
    <source>
        <dbReference type="ARBA" id="ARBA00022603"/>
    </source>
</evidence>
<dbReference type="GO" id="GO:0006779">
    <property type="term" value="P:porphyrin-containing compound biosynthetic process"/>
    <property type="evidence" value="ECO:0007669"/>
    <property type="project" value="InterPro"/>
</dbReference>
<reference evidence="8 9" key="1">
    <citation type="journal article" date="2012" name="FEBS Lett.">
        <title>Anammox organism KSU-1 expresses a NirK-type copper-containing nitrite reductase instead of a NirS-type with cytochrome cd1.</title>
        <authorList>
            <person name="Hira D."/>
            <person name="Toh H."/>
            <person name="Migita C.T."/>
            <person name="Okubo H."/>
            <person name="Nishiyama T."/>
            <person name="Hattori M."/>
            <person name="Furukawa K."/>
            <person name="Fujii T."/>
        </authorList>
    </citation>
    <scope>NUCLEOTIDE SEQUENCE [LARGE SCALE GENOMIC DNA]</scope>
</reference>
<evidence type="ECO:0000256" key="1">
    <source>
        <dbReference type="ARBA" id="ARBA00001947"/>
    </source>
</evidence>
<dbReference type="Gene3D" id="3.20.20.210">
    <property type="match status" value="1"/>
</dbReference>
<evidence type="ECO:0000313" key="9">
    <source>
        <dbReference type="Proteomes" id="UP000002985"/>
    </source>
</evidence>
<feature type="domain" description="Uroporphyrinogen decarboxylase (URO-D)" evidence="7">
    <location>
        <begin position="4"/>
        <end position="335"/>
    </location>
</feature>
<dbReference type="STRING" id="247490.KSU1_C0504"/>
<dbReference type="EMBL" id="BAFH01000003">
    <property type="protein sequence ID" value="GAB62100.1"/>
    <property type="molecule type" value="Genomic_DNA"/>
</dbReference>
<dbReference type="NCBIfam" id="NF004889">
    <property type="entry name" value="PRK06252.1"/>
    <property type="match status" value="1"/>
</dbReference>
<dbReference type="PANTHER" id="PTHR47099">
    <property type="entry name" value="METHYLCOBAMIDE:COM METHYLTRANSFERASE MTBA"/>
    <property type="match status" value="1"/>
</dbReference>
<dbReference type="InterPro" id="IPR006360">
    <property type="entry name" value="Mtase_MtaA_CmuA"/>
</dbReference>
<protein>
    <submittedName>
        <fullName evidence="8">Methyltransferase</fullName>
    </submittedName>
</protein>
<keyword evidence="5" id="KW-0862">Zinc</keyword>
<dbReference type="NCBIfam" id="TIGR01463">
    <property type="entry name" value="mtaA_cmuA"/>
    <property type="match status" value="1"/>
</dbReference>
<accession>I3IK55</accession>
<dbReference type="Proteomes" id="UP000002985">
    <property type="component" value="Unassembled WGS sequence"/>
</dbReference>
<evidence type="ECO:0000259" key="7">
    <source>
        <dbReference type="Pfam" id="PF01208"/>
    </source>
</evidence>
<keyword evidence="2 8" id="KW-0489">Methyltransferase</keyword>
<dbReference type="InterPro" id="IPR000257">
    <property type="entry name" value="Uroporphyrinogen_deCOase"/>
</dbReference>
<keyword evidence="6" id="KW-0484">Methanogenesis</keyword>